<dbReference type="InterPro" id="IPR014198">
    <property type="entry name" value="Spore_III_AB"/>
</dbReference>
<evidence type="ECO:0000313" key="2">
    <source>
        <dbReference type="Proteomes" id="UP000266177"/>
    </source>
</evidence>
<dbReference type="RefSeq" id="WP_119793635.1">
    <property type="nucleotide sequence ID" value="NZ_QYZD01000008.1"/>
</dbReference>
<dbReference type="EMBL" id="QYZD01000008">
    <property type="protein sequence ID" value="RJG24042.1"/>
    <property type="molecule type" value="Genomic_DNA"/>
</dbReference>
<gene>
    <name evidence="1" type="primary">spoIIIAB</name>
    <name evidence="1" type="ORF">DQX05_11440</name>
</gene>
<dbReference type="Proteomes" id="UP000266177">
    <property type="component" value="Unassembled WGS sequence"/>
</dbReference>
<evidence type="ECO:0000313" key="1">
    <source>
        <dbReference type="EMBL" id="RJG24042.1"/>
    </source>
</evidence>
<reference evidence="1 2" key="1">
    <citation type="submission" date="2018-09" db="EMBL/GenBank/DDBJ databases">
        <title>Paenibacillus SK2017-BO5.</title>
        <authorList>
            <person name="Piskunova J.V."/>
            <person name="Dubiley S.A."/>
            <person name="Severinov K.V."/>
        </authorList>
    </citation>
    <scope>NUCLEOTIDE SEQUENCE [LARGE SCALE GENOMIC DNA]</scope>
    <source>
        <strain evidence="1 2">BO5</strain>
    </source>
</reference>
<proteinExistence type="predicted"/>
<sequence length="174" mass="19427">MFKLLGSAIVIAAAASIGWLKSASFAARPKQLRLLNHALQRLETAIMYGYTPLAAAFAEISRQLPPPLRAVFADAAQAMDAADAVPLTAREAWQFSWERHRGNTALANEDLRILLELGYSLGISDRDDQRKHIRHAIKQLEQEEFVAREEYQRYGTMCRSLGVLSGLLAVILMY</sequence>
<dbReference type="PIRSF" id="PIRSF021435">
    <property type="entry name" value="SpoIIIAB"/>
    <property type="match status" value="1"/>
</dbReference>
<dbReference type="AlphaFoldDB" id="A0A3A3GZS7"/>
<dbReference type="Pfam" id="PF09548">
    <property type="entry name" value="Spore_III_AB"/>
    <property type="match status" value="1"/>
</dbReference>
<dbReference type="NCBIfam" id="TIGR02833">
    <property type="entry name" value="spore_III_AB"/>
    <property type="match status" value="1"/>
</dbReference>
<accession>A0A3A3GZS7</accession>
<name>A0A3A3GZS7_PANTH</name>
<organism evidence="1 2">
    <name type="scientific">Paenibacillus thiaminolyticus</name>
    <name type="common">Bacillus thiaminolyticus</name>
    <dbReference type="NCBI Taxonomy" id="49283"/>
    <lineage>
        <taxon>Bacteria</taxon>
        <taxon>Bacillati</taxon>
        <taxon>Bacillota</taxon>
        <taxon>Bacilli</taxon>
        <taxon>Bacillales</taxon>
        <taxon>Paenibacillaceae</taxon>
        <taxon>Paenibacillus</taxon>
    </lineage>
</organism>
<protein>
    <submittedName>
        <fullName evidence="1">Stage III sporulation protein AB</fullName>
    </submittedName>
</protein>
<comment type="caution">
    <text evidence="1">The sequence shown here is derived from an EMBL/GenBank/DDBJ whole genome shotgun (WGS) entry which is preliminary data.</text>
</comment>
<dbReference type="OrthoDB" id="1957909at2"/>